<name>N1R2L8_AEGTA</name>
<keyword evidence="4" id="KW-1133">Transmembrane helix</keyword>
<sequence length="286" mass="31518">MRDNDGNTALHLAAQAQKLRAFCSLFANKKVHLSIANNQGRLQKFGDPNSDNLIHNTLKLANAKYNCLREDHIEEKDRYKLTAEETTKEAENVKDLSQMIGIGSVLIATVAFGATFAVPGGFVADDHTNRGTPTLAGRYTFDAFMTANALAFICSSIVTIGLMFSGSSMHNLVSRRMYLSASWFFMASSVTSLSAAFALGVYMVLAPVAHATAIVICVLSPLVVLYRNFEILLKLGILARPLYVRMGPVRASKWLAMTMIAQLLRELWPFILIFGWAAIAQKLRNH</sequence>
<keyword evidence="5" id="KW-0040">ANK repeat</keyword>
<protein>
    <submittedName>
        <fullName evidence="7">Uncharacterized protein</fullName>
    </submittedName>
</protein>
<keyword evidence="2" id="KW-0812">Transmembrane</keyword>
<evidence type="ECO:0000256" key="2">
    <source>
        <dbReference type="ARBA" id="ARBA00022692"/>
    </source>
</evidence>
<dbReference type="PANTHER" id="PTHR24186">
    <property type="entry name" value="PROTEIN PHOSPHATASE 1 REGULATORY SUBUNIT"/>
    <property type="match status" value="1"/>
</dbReference>
<keyword evidence="6" id="KW-0472">Membrane</keyword>
<evidence type="ECO:0000256" key="3">
    <source>
        <dbReference type="ARBA" id="ARBA00022737"/>
    </source>
</evidence>
<evidence type="ECO:0000313" key="7">
    <source>
        <dbReference type="EnsemblPlants" id="EMT20225"/>
    </source>
</evidence>
<dbReference type="PANTHER" id="PTHR24186:SF50">
    <property type="entry name" value="ANKYRIN REPEAT-CONTAINING PROTEIN ITN1-LIKE ISOFORM X1"/>
    <property type="match status" value="1"/>
</dbReference>
<keyword evidence="3" id="KW-0677">Repeat</keyword>
<accession>N1R2L8</accession>
<reference evidence="7" key="1">
    <citation type="submission" date="2015-06" db="UniProtKB">
        <authorList>
            <consortium name="EnsemblPlants"/>
        </authorList>
    </citation>
    <scope>IDENTIFICATION</scope>
</reference>
<proteinExistence type="predicted"/>
<dbReference type="EnsemblPlants" id="EMT20225">
    <property type="protein sequence ID" value="EMT20225"/>
    <property type="gene ID" value="F775_18361"/>
</dbReference>
<dbReference type="InterPro" id="IPR026961">
    <property type="entry name" value="PGG_dom"/>
</dbReference>
<dbReference type="AlphaFoldDB" id="N1R2L8"/>
<organism evidence="7">
    <name type="scientific">Aegilops tauschii</name>
    <name type="common">Tausch's goatgrass</name>
    <name type="synonym">Aegilops squarrosa</name>
    <dbReference type="NCBI Taxonomy" id="37682"/>
    <lineage>
        <taxon>Eukaryota</taxon>
        <taxon>Viridiplantae</taxon>
        <taxon>Streptophyta</taxon>
        <taxon>Embryophyta</taxon>
        <taxon>Tracheophyta</taxon>
        <taxon>Spermatophyta</taxon>
        <taxon>Magnoliopsida</taxon>
        <taxon>Liliopsida</taxon>
        <taxon>Poales</taxon>
        <taxon>Poaceae</taxon>
        <taxon>BOP clade</taxon>
        <taxon>Pooideae</taxon>
        <taxon>Triticodae</taxon>
        <taxon>Triticeae</taxon>
        <taxon>Triticinae</taxon>
        <taxon>Aegilops</taxon>
    </lineage>
</organism>
<evidence type="ECO:0000256" key="5">
    <source>
        <dbReference type="ARBA" id="ARBA00023043"/>
    </source>
</evidence>
<dbReference type="Pfam" id="PF13962">
    <property type="entry name" value="PGG"/>
    <property type="match status" value="1"/>
</dbReference>
<dbReference type="GO" id="GO:0005886">
    <property type="term" value="C:plasma membrane"/>
    <property type="evidence" value="ECO:0007669"/>
    <property type="project" value="TreeGrafter"/>
</dbReference>
<comment type="subcellular location">
    <subcellularLocation>
        <location evidence="1">Membrane</location>
        <topology evidence="1">Multi-pass membrane protein</topology>
    </subcellularLocation>
</comment>
<evidence type="ECO:0000256" key="6">
    <source>
        <dbReference type="ARBA" id="ARBA00023136"/>
    </source>
</evidence>
<evidence type="ECO:0000256" key="4">
    <source>
        <dbReference type="ARBA" id="ARBA00022989"/>
    </source>
</evidence>
<evidence type="ECO:0000256" key="1">
    <source>
        <dbReference type="ARBA" id="ARBA00004141"/>
    </source>
</evidence>